<dbReference type="PROSITE" id="PS51882">
    <property type="entry name" value="G_ALPHA"/>
    <property type="match status" value="1"/>
</dbReference>
<dbReference type="GO" id="GO:0001664">
    <property type="term" value="F:G protein-coupled receptor binding"/>
    <property type="evidence" value="ECO:0007669"/>
    <property type="project" value="UniProtKB-UniRule"/>
</dbReference>
<feature type="binding site" evidence="9">
    <location>
        <begin position="272"/>
        <end position="275"/>
    </location>
    <ligand>
        <name>GTP</name>
        <dbReference type="ChEBI" id="CHEBI:37565"/>
    </ligand>
</feature>
<feature type="binding site" evidence="9">
    <location>
        <begin position="203"/>
        <end position="207"/>
    </location>
    <ligand>
        <name>GTP</name>
        <dbReference type="ChEBI" id="CHEBI:37565"/>
    </ligand>
</feature>
<dbReference type="InterPro" id="IPR001019">
    <property type="entry name" value="Gprotein_alpha_su"/>
</dbReference>
<evidence type="ECO:0000256" key="10">
    <source>
        <dbReference type="PIRSR" id="PIRSR601019-2"/>
    </source>
</evidence>
<dbReference type="PRINTS" id="PR00442">
    <property type="entry name" value="GPROTEINAQ"/>
</dbReference>
<dbReference type="GO" id="GO:0005525">
    <property type="term" value="F:GTP binding"/>
    <property type="evidence" value="ECO:0007669"/>
    <property type="project" value="UniProtKB-UniRule"/>
</dbReference>
<dbReference type="Pfam" id="PF00503">
    <property type="entry name" value="G-alpha"/>
    <property type="match status" value="1"/>
</dbReference>
<dbReference type="Gene3D" id="1.10.400.10">
    <property type="entry name" value="GI Alpha 1, domain 2-like"/>
    <property type="match status" value="1"/>
</dbReference>
<dbReference type="InterPro" id="IPR000654">
    <property type="entry name" value="Gprotein_alpha_Q"/>
</dbReference>
<dbReference type="EnsemblMetazoa" id="XM_003382740.3">
    <property type="protein sequence ID" value="XP_003382788.1"/>
    <property type="gene ID" value="LOC100636393"/>
</dbReference>
<dbReference type="SUPFAM" id="SSF47895">
    <property type="entry name" value="Transducin (alpha subunit), insertion domain"/>
    <property type="match status" value="1"/>
</dbReference>
<dbReference type="GO" id="GO:0005737">
    <property type="term" value="C:cytoplasm"/>
    <property type="evidence" value="ECO:0007669"/>
    <property type="project" value="TreeGrafter"/>
</dbReference>
<dbReference type="FunFam" id="3.40.50.300:FF:000692">
    <property type="entry name" value="Guanine nucleotide-binding protein subunit alpha"/>
    <property type="match status" value="1"/>
</dbReference>
<feature type="binding site" evidence="9">
    <location>
        <position position="329"/>
    </location>
    <ligand>
        <name>GTP</name>
        <dbReference type="ChEBI" id="CHEBI:37565"/>
    </ligand>
</feature>
<accession>A0A1X7VUJ7</accession>
<evidence type="ECO:0000256" key="4">
    <source>
        <dbReference type="ARBA" id="ARBA00022842"/>
    </source>
</evidence>
<keyword evidence="8" id="KW-0449">Lipoprotein</keyword>
<evidence type="ECO:0000256" key="3">
    <source>
        <dbReference type="ARBA" id="ARBA00022741"/>
    </source>
</evidence>
<sequence length="358" mass="41739">MDAFACCMDPESRAALRVSKDIEREIERWKRDNSKEYKLLLLGTGEAGKSTFIKQMRIIHGQGYTDKDRKEFIPLIFRNILLAVQLLAEAMATLKIQYEDDNNRTLGDQFLDMDIDGLTTLEAESQSSIRTFWSDSGIQACFERRREFQISDSAKYYLDDLDRLFESSYVPNVQDVLRVRIPTTGIIEYTFQMRKDVVFRMIDVGGQRSERRKWIHAFEGVKAVIFLTAINEYDQALFEDANENRMKESLALFETIIGYPWFIEASSILFLNKTDLFDEKIMKSNLSDYFPQYSGPPKDAEKAKEFIKEMFLSVNPDEKKHIFPHFTTATDTENIQRVFEAVKTTVLEENLRDYNLIV</sequence>
<evidence type="ECO:0000256" key="7">
    <source>
        <dbReference type="ARBA" id="ARBA00023224"/>
    </source>
</evidence>
<evidence type="ECO:0000256" key="2">
    <source>
        <dbReference type="ARBA" id="ARBA00022723"/>
    </source>
</evidence>
<dbReference type="PANTHER" id="PTHR10218">
    <property type="entry name" value="GTP-BINDING PROTEIN ALPHA SUBUNIT"/>
    <property type="match status" value="1"/>
</dbReference>
<evidence type="ECO:0000313" key="12">
    <source>
        <dbReference type="EnsemblMetazoa" id="Aqu2.1.43540_001"/>
    </source>
</evidence>
<dbReference type="InterPro" id="IPR027417">
    <property type="entry name" value="P-loop_NTPase"/>
</dbReference>
<dbReference type="PRINTS" id="PR00318">
    <property type="entry name" value="GPROTEINA"/>
</dbReference>
<dbReference type="EnsemblMetazoa" id="Aqu2.1.43540_001">
    <property type="protein sequence ID" value="Aqu2.1.43540_001"/>
    <property type="gene ID" value="Aqu2.1.43540"/>
</dbReference>
<reference evidence="13" key="1">
    <citation type="journal article" date="2010" name="Nature">
        <title>The Amphimedon queenslandica genome and the evolution of animal complexity.</title>
        <authorList>
            <person name="Srivastava M."/>
            <person name="Simakov O."/>
            <person name="Chapman J."/>
            <person name="Fahey B."/>
            <person name="Gauthier M.E."/>
            <person name="Mitros T."/>
            <person name="Richards G.S."/>
            <person name="Conaco C."/>
            <person name="Dacre M."/>
            <person name="Hellsten U."/>
            <person name="Larroux C."/>
            <person name="Putnam N.H."/>
            <person name="Stanke M."/>
            <person name="Adamska M."/>
            <person name="Darling A."/>
            <person name="Degnan S.M."/>
            <person name="Oakley T.H."/>
            <person name="Plachetzki D.C."/>
            <person name="Zhai Y."/>
            <person name="Adamski M."/>
            <person name="Calcino A."/>
            <person name="Cummins S.F."/>
            <person name="Goodstein D.M."/>
            <person name="Harris C."/>
            <person name="Jackson D.J."/>
            <person name="Leys S.P."/>
            <person name="Shu S."/>
            <person name="Woodcroft B.J."/>
            <person name="Vervoort M."/>
            <person name="Kosik K.S."/>
            <person name="Manning G."/>
            <person name="Degnan B.M."/>
            <person name="Rokhsar D.S."/>
        </authorList>
    </citation>
    <scope>NUCLEOTIDE SEQUENCE [LARGE SCALE GENOMIC DNA]</scope>
</reference>
<dbReference type="GO" id="GO:0005834">
    <property type="term" value="C:heterotrimeric G-protein complex"/>
    <property type="evidence" value="ECO:0007669"/>
    <property type="project" value="UniProtKB-UniRule"/>
</dbReference>
<dbReference type="GO" id="GO:0003924">
    <property type="term" value="F:GTPase activity"/>
    <property type="evidence" value="ECO:0007669"/>
    <property type="project" value="UniProtKB-UniRule"/>
</dbReference>
<dbReference type="InParanoid" id="A0A1X7VUJ7"/>
<dbReference type="GO" id="GO:0031683">
    <property type="term" value="F:G-protein beta/gamma-subunit complex binding"/>
    <property type="evidence" value="ECO:0007669"/>
    <property type="project" value="UniProtKB-UniRule"/>
</dbReference>
<dbReference type="Proteomes" id="UP000007879">
    <property type="component" value="Unassembled WGS sequence"/>
</dbReference>
<reference evidence="12" key="2">
    <citation type="submission" date="2017-05" db="UniProtKB">
        <authorList>
            <consortium name="EnsemblMetazoa"/>
        </authorList>
    </citation>
    <scope>IDENTIFICATION</scope>
</reference>
<dbReference type="KEGG" id="aqu:100636393"/>
<dbReference type="OrthoDB" id="5817230at2759"/>
<evidence type="ECO:0000256" key="8">
    <source>
        <dbReference type="ARBA" id="ARBA00023288"/>
    </source>
</evidence>
<feature type="binding site" evidence="10">
    <location>
        <position position="183"/>
    </location>
    <ligand>
        <name>Mg(2+)</name>
        <dbReference type="ChEBI" id="CHEBI:18420"/>
    </ligand>
</feature>
<feature type="binding site" evidence="10">
    <location>
        <position position="50"/>
    </location>
    <ligand>
        <name>Mg(2+)</name>
        <dbReference type="ChEBI" id="CHEBI:18420"/>
    </ligand>
</feature>
<dbReference type="SUPFAM" id="SSF52540">
    <property type="entry name" value="P-loop containing nucleoside triphosphate hydrolases"/>
    <property type="match status" value="1"/>
</dbReference>
<evidence type="ECO:0000256" key="5">
    <source>
        <dbReference type="ARBA" id="ARBA00023134"/>
    </source>
</evidence>
<organism evidence="12">
    <name type="scientific">Amphimedon queenslandica</name>
    <name type="common">Sponge</name>
    <dbReference type="NCBI Taxonomy" id="400682"/>
    <lineage>
        <taxon>Eukaryota</taxon>
        <taxon>Metazoa</taxon>
        <taxon>Porifera</taxon>
        <taxon>Demospongiae</taxon>
        <taxon>Heteroscleromorpha</taxon>
        <taxon>Haplosclerida</taxon>
        <taxon>Niphatidae</taxon>
        <taxon>Amphimedon</taxon>
    </lineage>
</organism>
<dbReference type="FunFam" id="3.40.50.300:FF:003977">
    <property type="entry name" value="Guanine nucleotide-binding protein G(q) subunit alpha"/>
    <property type="match status" value="1"/>
</dbReference>
<evidence type="ECO:0000313" key="13">
    <source>
        <dbReference type="Proteomes" id="UP000007879"/>
    </source>
</evidence>
<evidence type="ECO:0000256" key="11">
    <source>
        <dbReference type="RuleBase" id="RU369122"/>
    </source>
</evidence>
<protein>
    <recommendedName>
        <fullName evidence="11">Guanine nucleotide-binding protein subunit alpha</fullName>
    </recommendedName>
</protein>
<name>A0A1X7VUJ7_AMPQE</name>
<dbReference type="SMART" id="SM00275">
    <property type="entry name" value="G_alpha"/>
    <property type="match status" value="1"/>
</dbReference>
<feature type="binding site" evidence="9">
    <location>
        <begin position="177"/>
        <end position="183"/>
    </location>
    <ligand>
        <name>GTP</name>
        <dbReference type="ChEBI" id="CHEBI:37565"/>
    </ligand>
</feature>
<comment type="function">
    <text evidence="11">Guanine nucleotide-binding proteins (G proteins) are involved as modulators or transducers in various transmembrane signaling systems.</text>
</comment>
<proteinExistence type="inferred from homology"/>
<comment type="subunit">
    <text evidence="11">G proteins are composed of 3 units; alpha, beta and gamma. The alpha chain contains the guanine nucleotide binding site.</text>
</comment>
<keyword evidence="7 11" id="KW-0807">Transducer</keyword>
<keyword evidence="13" id="KW-1185">Reference proteome</keyword>
<keyword evidence="5 9" id="KW-0342">GTP-binding</keyword>
<keyword evidence="4 10" id="KW-0460">Magnesium</keyword>
<feature type="binding site" evidence="9">
    <location>
        <begin position="152"/>
        <end position="153"/>
    </location>
    <ligand>
        <name>GTP</name>
        <dbReference type="ChEBI" id="CHEBI:37565"/>
    </ligand>
</feature>
<evidence type="ECO:0000256" key="1">
    <source>
        <dbReference type="ARBA" id="ARBA00007976"/>
    </source>
</evidence>
<dbReference type="eggNOG" id="KOG0085">
    <property type="taxonomic scope" value="Eukaryota"/>
</dbReference>
<keyword evidence="3 9" id="KW-0547">Nucleotide-binding</keyword>
<dbReference type="FunFam" id="1.10.400.10:FF:000002">
    <property type="entry name" value="guanine nucleotide-binding protein G(Q) subunit alpha"/>
    <property type="match status" value="1"/>
</dbReference>
<evidence type="ECO:0000256" key="9">
    <source>
        <dbReference type="PIRSR" id="PIRSR601019-1"/>
    </source>
</evidence>
<dbReference type="GO" id="GO:0007188">
    <property type="term" value="P:adenylate cyclase-modulating G protein-coupled receptor signaling pathway"/>
    <property type="evidence" value="ECO:0007669"/>
    <property type="project" value="TreeGrafter"/>
</dbReference>
<dbReference type="InterPro" id="IPR011025">
    <property type="entry name" value="GproteinA_insert"/>
</dbReference>
<dbReference type="CDD" id="cd00066">
    <property type="entry name" value="G-alpha"/>
    <property type="match status" value="1"/>
</dbReference>
<dbReference type="Gene3D" id="3.40.50.300">
    <property type="entry name" value="P-loop containing nucleotide triphosphate hydrolases"/>
    <property type="match status" value="1"/>
</dbReference>
<dbReference type="GO" id="GO:0046872">
    <property type="term" value="F:metal ion binding"/>
    <property type="evidence" value="ECO:0007669"/>
    <property type="project" value="UniProtKB-UniRule"/>
</dbReference>
<dbReference type="OMA" id="CLSDQAC"/>
<dbReference type="AlphaFoldDB" id="A0A1X7VUJ7"/>
<comment type="similarity">
    <text evidence="1 11">Belongs to the G-alpha family. G(q) subfamily.</text>
</comment>
<gene>
    <name evidence="12" type="primary">100636393</name>
</gene>
<keyword evidence="2 10" id="KW-0479">Metal-binding</keyword>
<keyword evidence="6" id="KW-0564">Palmitate</keyword>
<dbReference type="PANTHER" id="PTHR10218:SF329">
    <property type="entry name" value="GUANINE NUCLEOTIDE-BINDING PROTEIN G(Q) SUBUNIT ALPHA"/>
    <property type="match status" value="1"/>
</dbReference>
<feature type="binding site" evidence="9">
    <location>
        <begin position="46"/>
        <end position="51"/>
    </location>
    <ligand>
        <name>GTP</name>
        <dbReference type="ChEBI" id="CHEBI:37565"/>
    </ligand>
</feature>
<evidence type="ECO:0000256" key="6">
    <source>
        <dbReference type="ARBA" id="ARBA00023139"/>
    </source>
</evidence>
<dbReference type="STRING" id="400682.A0A1X7VUJ7"/>